<organism evidence="3 4">
    <name type="scientific">Desulfatibacillum aliphaticivorans</name>
    <dbReference type="NCBI Taxonomy" id="218208"/>
    <lineage>
        <taxon>Bacteria</taxon>
        <taxon>Pseudomonadati</taxon>
        <taxon>Thermodesulfobacteriota</taxon>
        <taxon>Desulfobacteria</taxon>
        <taxon>Desulfobacterales</taxon>
        <taxon>Desulfatibacillaceae</taxon>
        <taxon>Desulfatibacillum</taxon>
    </lineage>
</organism>
<keyword evidence="4" id="KW-1185">Reference proteome</keyword>
<dbReference type="KEGG" id="dal:Dalk_4049"/>
<evidence type="ECO:0008006" key="5">
    <source>
        <dbReference type="Google" id="ProtNLM"/>
    </source>
</evidence>
<dbReference type="Proteomes" id="UP000000739">
    <property type="component" value="Chromosome"/>
</dbReference>
<dbReference type="AlphaFoldDB" id="B8FM01"/>
<dbReference type="Pfam" id="PF12172">
    <property type="entry name" value="zf-ChsH2"/>
    <property type="match status" value="1"/>
</dbReference>
<evidence type="ECO:0000313" key="4">
    <source>
        <dbReference type="Proteomes" id="UP000000739"/>
    </source>
</evidence>
<dbReference type="eggNOG" id="COG1545">
    <property type="taxonomic scope" value="Bacteria"/>
</dbReference>
<dbReference type="PANTHER" id="PTHR34075:SF4">
    <property type="entry name" value="DUF35 DOMAIN-CONTAINING PROTEIN"/>
    <property type="match status" value="1"/>
</dbReference>
<evidence type="ECO:0000313" key="3">
    <source>
        <dbReference type="EMBL" id="ACL05734.1"/>
    </source>
</evidence>
<dbReference type="InterPro" id="IPR022002">
    <property type="entry name" value="ChsH2_Znr"/>
</dbReference>
<evidence type="ECO:0000259" key="2">
    <source>
        <dbReference type="Pfam" id="PF12172"/>
    </source>
</evidence>
<feature type="domain" description="ChsH2 rubredoxin-like zinc ribbon" evidence="2">
    <location>
        <begin position="38"/>
        <end position="64"/>
    </location>
</feature>
<dbReference type="InterPro" id="IPR012340">
    <property type="entry name" value="NA-bd_OB-fold"/>
</dbReference>
<dbReference type="Pfam" id="PF01796">
    <property type="entry name" value="OB_ChsH2_C"/>
    <property type="match status" value="1"/>
</dbReference>
<dbReference type="EMBL" id="CP001322">
    <property type="protein sequence ID" value="ACL05734.1"/>
    <property type="molecule type" value="Genomic_DNA"/>
</dbReference>
<dbReference type="SUPFAM" id="SSF50249">
    <property type="entry name" value="Nucleic acid-binding proteins"/>
    <property type="match status" value="1"/>
</dbReference>
<dbReference type="HOGENOM" id="CLU_119412_2_0_7"/>
<dbReference type="InterPro" id="IPR052513">
    <property type="entry name" value="Thioester_dehydratase-like"/>
</dbReference>
<proteinExistence type="predicted"/>
<accession>B8FM01</accession>
<gene>
    <name evidence="3" type="ordered locus">Dalk_4049</name>
</gene>
<dbReference type="Gene3D" id="6.10.30.10">
    <property type="match status" value="1"/>
</dbReference>
<dbReference type="InterPro" id="IPR002878">
    <property type="entry name" value="ChsH2_C"/>
</dbReference>
<reference evidence="3 4" key="1">
    <citation type="journal article" date="2012" name="Environ. Microbiol.">
        <title>The genome sequence of Desulfatibacillum alkenivorans AK-01: a blueprint for anaerobic alkane oxidation.</title>
        <authorList>
            <person name="Callaghan A.V."/>
            <person name="Morris B.E."/>
            <person name="Pereira I.A."/>
            <person name="McInerney M.J."/>
            <person name="Austin R.N."/>
            <person name="Groves J.T."/>
            <person name="Kukor J.J."/>
            <person name="Suflita J.M."/>
            <person name="Young L.Y."/>
            <person name="Zylstra G.J."/>
            <person name="Wawrik B."/>
        </authorList>
    </citation>
    <scope>NUCLEOTIDE SEQUENCE [LARGE SCALE GENOMIC DNA]</scope>
    <source>
        <strain evidence="3 4">AK-01</strain>
    </source>
</reference>
<sequence>MTTERDYDKLLTVALDKAMPYDWSIGLHGSMFFQEIRENQRFVGIRCPKCNKVYVPPRRVCGPCYTEMDELVPLSDTGILRAFSTVNYPFIDPNTGGQRPVPYTYGYIQMDGADNIFSHIINETDVSKIEVGMRLKAVFKPKEEMQGHITDIIHFDIIS</sequence>
<dbReference type="RefSeq" id="WP_015948782.1">
    <property type="nucleotide sequence ID" value="NC_011768.1"/>
</dbReference>
<evidence type="ECO:0000259" key="1">
    <source>
        <dbReference type="Pfam" id="PF01796"/>
    </source>
</evidence>
<dbReference type="PANTHER" id="PTHR34075">
    <property type="entry name" value="BLR3430 PROTEIN"/>
    <property type="match status" value="1"/>
</dbReference>
<name>B8FM01_DESAL</name>
<protein>
    <recommendedName>
        <fullName evidence="5">DUF35 domain-containing protein</fullName>
    </recommendedName>
</protein>
<feature type="domain" description="ChsH2 C-terminal OB-fold" evidence="1">
    <location>
        <begin position="72"/>
        <end position="140"/>
    </location>
</feature>